<dbReference type="RefSeq" id="WP_138017570.1">
    <property type="nucleotide sequence ID" value="NZ_SULI01000041.1"/>
</dbReference>
<dbReference type="GO" id="GO:0006508">
    <property type="term" value="P:proteolysis"/>
    <property type="evidence" value="ECO:0007669"/>
    <property type="project" value="InterPro"/>
</dbReference>
<dbReference type="InterPro" id="IPR029030">
    <property type="entry name" value="Caspase-like_dom_sf"/>
</dbReference>
<dbReference type="SMART" id="SM00115">
    <property type="entry name" value="CASc"/>
    <property type="match status" value="1"/>
</dbReference>
<evidence type="ECO:0000259" key="3">
    <source>
        <dbReference type="PROSITE" id="PS50208"/>
    </source>
</evidence>
<reference evidence="4 5" key="1">
    <citation type="submission" date="2019-04" db="EMBL/GenBank/DDBJ databases">
        <title>Genome sequence of Pelagicola litoralis CL-ES2.</title>
        <authorList>
            <person name="Cao J."/>
        </authorList>
    </citation>
    <scope>NUCLEOTIDE SEQUENCE [LARGE SCALE GENOMIC DNA]</scope>
    <source>
        <strain evidence="4 5">CL-ES2</strain>
    </source>
</reference>
<evidence type="ECO:0000256" key="1">
    <source>
        <dbReference type="ARBA" id="ARBA00010134"/>
    </source>
</evidence>
<feature type="signal peptide" evidence="2">
    <location>
        <begin position="1"/>
        <end position="26"/>
    </location>
</feature>
<feature type="chain" id="PRO_5020309693" description="Caspase family p20 domain-containing protein" evidence="2">
    <location>
        <begin position="27"/>
        <end position="405"/>
    </location>
</feature>
<comment type="similarity">
    <text evidence="1">Belongs to the peptidase C14A family.</text>
</comment>
<dbReference type="InterPro" id="IPR015917">
    <property type="entry name" value="Pept_C14A"/>
</dbReference>
<evidence type="ECO:0000313" key="4">
    <source>
        <dbReference type="EMBL" id="TKZ15487.1"/>
    </source>
</evidence>
<dbReference type="InterPro" id="IPR001309">
    <property type="entry name" value="Pept_C14_p20"/>
</dbReference>
<comment type="caution">
    <text evidence="4">The sequence shown here is derived from an EMBL/GenBank/DDBJ whole genome shotgun (WGS) entry which is preliminary data.</text>
</comment>
<evidence type="ECO:0000313" key="5">
    <source>
        <dbReference type="Proteomes" id="UP000306575"/>
    </source>
</evidence>
<dbReference type="SUPFAM" id="SSF52129">
    <property type="entry name" value="Caspase-like"/>
    <property type="match status" value="1"/>
</dbReference>
<keyword evidence="2" id="KW-0732">Signal</keyword>
<dbReference type="GO" id="GO:0004197">
    <property type="term" value="F:cysteine-type endopeptidase activity"/>
    <property type="evidence" value="ECO:0007669"/>
    <property type="project" value="InterPro"/>
</dbReference>
<dbReference type="PANTHER" id="PTHR22576">
    <property type="entry name" value="MUCOSA ASSOCIATED LYMPHOID TISSUE LYMPHOMA TRANSLOCATION PROTEIN 1/PARACASPASE"/>
    <property type="match status" value="1"/>
</dbReference>
<dbReference type="InterPro" id="IPR011600">
    <property type="entry name" value="Pept_C14_caspase"/>
</dbReference>
<evidence type="ECO:0000256" key="2">
    <source>
        <dbReference type="SAM" id="SignalP"/>
    </source>
</evidence>
<organism evidence="4 5">
    <name type="scientific">Shimia litoralis</name>
    <dbReference type="NCBI Taxonomy" id="420403"/>
    <lineage>
        <taxon>Bacteria</taxon>
        <taxon>Pseudomonadati</taxon>
        <taxon>Pseudomonadota</taxon>
        <taxon>Alphaproteobacteria</taxon>
        <taxon>Rhodobacterales</taxon>
        <taxon>Roseobacteraceae</taxon>
    </lineage>
</organism>
<dbReference type="Pfam" id="PF00656">
    <property type="entry name" value="Peptidase_C14"/>
    <property type="match status" value="1"/>
</dbReference>
<keyword evidence="5" id="KW-1185">Reference proteome</keyword>
<dbReference type="OrthoDB" id="321999at2"/>
<dbReference type="InterPro" id="IPR052039">
    <property type="entry name" value="Caspase-related_regulators"/>
</dbReference>
<sequence>MNFSICIRVFVLIFCAGMLASSPGHAEKRYALVIGNSAYQSAGVLPNATNDAQLMATAFRAMGFETDVLVDVTEQQFGTAIDAIVDKYDDTDVVAFYFAGHGLQKDGKNYLVPVDSALKSESSIERETISLDTIIQIIKPIPISLVFLDACRNNPWADRMIQRSLSGSRSASVKRGFAVVQAEGDMLITYATLPNSVASDGSGQNSPFARSLARHMRTPNTEVSVLMKRVTSDVMDETLGEQRPQQLSQMKKEFYFRETGGGQTQTDDLRALLTVYPAKVSVGQEVSVVADVPSACTPMFVNVTPDNKLIPIPRKFFRQVAMDSGQMRYEISPGSRYGLVVQDSDAKGIHQLGFLCEPPGMTAKKDIRNVLKSVVSRISAGQAQGMLDTPGFGQIEYGFKDFEIQ</sequence>
<dbReference type="AlphaFoldDB" id="A0A4U7MS37"/>
<feature type="domain" description="Caspase family p20" evidence="3">
    <location>
        <begin position="27"/>
        <end position="155"/>
    </location>
</feature>
<protein>
    <recommendedName>
        <fullName evidence="3">Caspase family p20 domain-containing protein</fullName>
    </recommendedName>
</protein>
<dbReference type="Proteomes" id="UP000306575">
    <property type="component" value="Unassembled WGS sequence"/>
</dbReference>
<dbReference type="PANTHER" id="PTHR22576:SF37">
    <property type="entry name" value="MUCOSA-ASSOCIATED LYMPHOID TISSUE LYMPHOMA TRANSLOCATION PROTEIN 1"/>
    <property type="match status" value="1"/>
</dbReference>
<accession>A0A4U7MS37</accession>
<dbReference type="Gene3D" id="3.40.50.1460">
    <property type="match status" value="1"/>
</dbReference>
<gene>
    <name evidence="4" type="ORF">FAP39_17005</name>
</gene>
<dbReference type="EMBL" id="SULI01000041">
    <property type="protein sequence ID" value="TKZ15487.1"/>
    <property type="molecule type" value="Genomic_DNA"/>
</dbReference>
<dbReference type="PROSITE" id="PS50208">
    <property type="entry name" value="CASPASE_P20"/>
    <property type="match status" value="1"/>
</dbReference>
<name>A0A4U7MS37_9RHOB</name>
<proteinExistence type="inferred from homology"/>